<dbReference type="Gene3D" id="3.30.70.1290">
    <property type="entry name" value="Transposase IS200-like"/>
    <property type="match status" value="1"/>
</dbReference>
<dbReference type="OrthoDB" id="9794403at2"/>
<dbReference type="SMART" id="SM01321">
    <property type="entry name" value="Y1_Tnp"/>
    <property type="match status" value="1"/>
</dbReference>
<dbReference type="GO" id="GO:0004803">
    <property type="term" value="F:transposase activity"/>
    <property type="evidence" value="ECO:0007669"/>
    <property type="project" value="InterPro"/>
</dbReference>
<reference evidence="3 4" key="1">
    <citation type="journal article" date="2013" name="Front. Microbiol.">
        <title>Comparative genomic analyses of the cyanobacterium, Lyngbya aestuarii BL J, a powerful hydrogen producer.</title>
        <authorList>
            <person name="Kothari A."/>
            <person name="Vaughn M."/>
            <person name="Garcia-Pichel F."/>
        </authorList>
    </citation>
    <scope>NUCLEOTIDE SEQUENCE [LARGE SCALE GENOMIC DNA]</scope>
    <source>
        <strain evidence="3 4">BL J</strain>
    </source>
</reference>
<evidence type="ECO:0000259" key="2">
    <source>
        <dbReference type="SMART" id="SM01321"/>
    </source>
</evidence>
<keyword evidence="4" id="KW-1185">Reference proteome</keyword>
<dbReference type="InterPro" id="IPR036515">
    <property type="entry name" value="Transposase_17_sf"/>
</dbReference>
<dbReference type="PANTHER" id="PTHR36966">
    <property type="entry name" value="REP-ASSOCIATED TYROSINE TRANSPOSASE"/>
    <property type="match status" value="1"/>
</dbReference>
<dbReference type="PATRIC" id="fig|1348334.3.peg.1403"/>
<dbReference type="GO" id="GO:0006313">
    <property type="term" value="P:DNA transposition"/>
    <property type="evidence" value="ECO:0007669"/>
    <property type="project" value="InterPro"/>
</dbReference>
<dbReference type="InterPro" id="IPR002686">
    <property type="entry name" value="Transposase_17"/>
</dbReference>
<organism evidence="3 4">
    <name type="scientific">Lyngbya aestuarii BL J</name>
    <dbReference type="NCBI Taxonomy" id="1348334"/>
    <lineage>
        <taxon>Bacteria</taxon>
        <taxon>Bacillati</taxon>
        <taxon>Cyanobacteriota</taxon>
        <taxon>Cyanophyceae</taxon>
        <taxon>Oscillatoriophycideae</taxon>
        <taxon>Oscillatoriales</taxon>
        <taxon>Microcoleaceae</taxon>
        <taxon>Lyngbya</taxon>
    </lineage>
</organism>
<protein>
    <submittedName>
        <fullName evidence="3">Transposase IS200 like family protein</fullName>
    </submittedName>
</protein>
<name>U7QKS2_9CYAN</name>
<evidence type="ECO:0000313" key="4">
    <source>
        <dbReference type="Proteomes" id="UP000017127"/>
    </source>
</evidence>
<accession>U7QKS2</accession>
<dbReference type="RefSeq" id="WP_023065152.1">
    <property type="nucleotide sequence ID" value="NZ_AUZM01000009.1"/>
</dbReference>
<dbReference type="SUPFAM" id="SSF143422">
    <property type="entry name" value="Transposase IS200-like"/>
    <property type="match status" value="1"/>
</dbReference>
<dbReference type="GO" id="GO:0043565">
    <property type="term" value="F:sequence-specific DNA binding"/>
    <property type="evidence" value="ECO:0007669"/>
    <property type="project" value="TreeGrafter"/>
</dbReference>
<dbReference type="SUPFAM" id="SSF141571">
    <property type="entry name" value="Pentapeptide repeat-like"/>
    <property type="match status" value="1"/>
</dbReference>
<dbReference type="InterPro" id="IPR001646">
    <property type="entry name" value="5peptide_repeat"/>
</dbReference>
<dbReference type="PANTHER" id="PTHR36966:SF1">
    <property type="entry name" value="REP-ASSOCIATED TYROSINE TRANSPOSASE"/>
    <property type="match status" value="1"/>
</dbReference>
<gene>
    <name evidence="3" type="ORF">M595_1439</name>
</gene>
<feature type="domain" description="Transposase IS200-like" evidence="2">
    <location>
        <begin position="21"/>
        <end position="224"/>
    </location>
</feature>
<dbReference type="Proteomes" id="UP000017127">
    <property type="component" value="Unassembled WGS sequence"/>
</dbReference>
<proteinExistence type="predicted"/>
<evidence type="ECO:0000313" key="3">
    <source>
        <dbReference type="EMBL" id="ERT08559.1"/>
    </source>
</evidence>
<dbReference type="AlphaFoldDB" id="U7QKS2"/>
<dbReference type="Pfam" id="PF00805">
    <property type="entry name" value="Pentapeptide"/>
    <property type="match status" value="1"/>
</dbReference>
<dbReference type="EMBL" id="AUZM01000009">
    <property type="protein sequence ID" value="ERT08559.1"/>
    <property type="molecule type" value="Genomic_DNA"/>
</dbReference>
<feature type="region of interest" description="Disordered" evidence="1">
    <location>
        <begin position="106"/>
        <end position="125"/>
    </location>
</feature>
<evidence type="ECO:0000256" key="1">
    <source>
        <dbReference type="SAM" id="MobiDB-lite"/>
    </source>
</evidence>
<dbReference type="Gene3D" id="2.160.20.80">
    <property type="entry name" value="E3 ubiquitin-protein ligase SopA"/>
    <property type="match status" value="1"/>
</dbReference>
<dbReference type="InterPro" id="IPR052715">
    <property type="entry name" value="RAYT_transposase"/>
</dbReference>
<sequence length="250" mass="28791">MKYNPKIHHRRSIRLKGYNYSQPGAYFITLCTYQRQCWFGEIRQAQMHLNQIGKIVEQEWLKSAQMRPNIKLDEWIIMPNHLHVIVWIVQSGLEIKSEDRLSNTELSNTGLSNTELSNTGLSNTELSNTELSNTELSNTELSNTELSNTELSNTGVCNTPLRGGFRRQGNSLASFIGGFKGAVTRRINQCCNNNSIPIWQRNYYESIIRDEKGLNQIREYIQNNPLSWGEDIDNPQCNSNFKKNDLDLVF</sequence>
<comment type="caution">
    <text evidence="3">The sequence shown here is derived from an EMBL/GenBank/DDBJ whole genome shotgun (WGS) entry which is preliminary data.</text>
</comment>